<feature type="compositionally biased region" description="Basic and acidic residues" evidence="1">
    <location>
        <begin position="68"/>
        <end position="82"/>
    </location>
</feature>
<dbReference type="Proteomes" id="UP000319160">
    <property type="component" value="Unassembled WGS sequence"/>
</dbReference>
<dbReference type="OrthoDB" id="10412927at2759"/>
<feature type="region of interest" description="Disordered" evidence="1">
    <location>
        <begin position="41"/>
        <end position="83"/>
    </location>
</feature>
<accession>A0A553HQM2</accession>
<proteinExistence type="predicted"/>
<reference evidence="3" key="1">
    <citation type="submission" date="2019-06" db="EMBL/GenBank/DDBJ databases">
        <title>Draft genome sequence of the griseofulvin-producing fungus Xylaria cubensis strain G536.</title>
        <authorList>
            <person name="Mead M.E."/>
            <person name="Raja H.A."/>
            <person name="Steenwyk J.L."/>
            <person name="Knowles S.L."/>
            <person name="Oberlies N.H."/>
            <person name="Rokas A."/>
        </authorList>
    </citation>
    <scope>NUCLEOTIDE SEQUENCE [LARGE SCALE GENOMIC DNA]</scope>
    <source>
        <strain evidence="3">G536</strain>
    </source>
</reference>
<evidence type="ECO:0000256" key="1">
    <source>
        <dbReference type="SAM" id="MobiDB-lite"/>
    </source>
</evidence>
<evidence type="ECO:0000313" key="3">
    <source>
        <dbReference type="Proteomes" id="UP000319160"/>
    </source>
</evidence>
<protein>
    <submittedName>
        <fullName evidence="2">Uncharacterized protein</fullName>
    </submittedName>
</protein>
<organism evidence="2 3">
    <name type="scientific">Xylaria flabelliformis</name>
    <dbReference type="NCBI Taxonomy" id="2512241"/>
    <lineage>
        <taxon>Eukaryota</taxon>
        <taxon>Fungi</taxon>
        <taxon>Dikarya</taxon>
        <taxon>Ascomycota</taxon>
        <taxon>Pezizomycotina</taxon>
        <taxon>Sordariomycetes</taxon>
        <taxon>Xylariomycetidae</taxon>
        <taxon>Xylariales</taxon>
        <taxon>Xylariaceae</taxon>
        <taxon>Xylaria</taxon>
    </lineage>
</organism>
<dbReference type="EMBL" id="VFLP01000058">
    <property type="protein sequence ID" value="TRX90229.1"/>
    <property type="molecule type" value="Genomic_DNA"/>
</dbReference>
<name>A0A553HQM2_9PEZI</name>
<keyword evidence="3" id="KW-1185">Reference proteome</keyword>
<gene>
    <name evidence="2" type="ORF">FHL15_008957</name>
</gene>
<sequence>MQHMHQPERRASPTLSEKERRRREIEEDLFHFEQSRVLRHGSLPKWINPKTDEEEDPVETLPPYCAGKEAENRTEADVKSSSDRASVMRTNVWLSKTQSLNNLCVDGRSASPSQERSEIRWVYNPLVSSTRPKGFCKACQDINIERLADNGGYDHVYLYELAQTKSTCCMCSLIDGEIGNRMKDHTPDRYRIRLSLRVKEDDAAHWSKHQDDADQDWADGLSMMWVEAMDLRPWEPPEYYKLRHWYETSSHPEDFLEHQGSPPKSVRGKRIYCFTEEHDPARQLGIRWIREIGQDTASDSSFDVAAG</sequence>
<comment type="caution">
    <text evidence="2">The sequence shown here is derived from an EMBL/GenBank/DDBJ whole genome shotgun (WGS) entry which is preliminary data.</text>
</comment>
<feature type="region of interest" description="Disordered" evidence="1">
    <location>
        <begin position="1"/>
        <end position="22"/>
    </location>
</feature>
<evidence type="ECO:0000313" key="2">
    <source>
        <dbReference type="EMBL" id="TRX90229.1"/>
    </source>
</evidence>
<dbReference type="AlphaFoldDB" id="A0A553HQM2"/>